<organism evidence="2 3">
    <name type="scientific">Dryococelus australis</name>
    <dbReference type="NCBI Taxonomy" id="614101"/>
    <lineage>
        <taxon>Eukaryota</taxon>
        <taxon>Metazoa</taxon>
        <taxon>Ecdysozoa</taxon>
        <taxon>Arthropoda</taxon>
        <taxon>Hexapoda</taxon>
        <taxon>Insecta</taxon>
        <taxon>Pterygota</taxon>
        <taxon>Neoptera</taxon>
        <taxon>Polyneoptera</taxon>
        <taxon>Phasmatodea</taxon>
        <taxon>Verophasmatodea</taxon>
        <taxon>Anareolatae</taxon>
        <taxon>Phasmatidae</taxon>
        <taxon>Eurycanthinae</taxon>
        <taxon>Dryococelus</taxon>
    </lineage>
</organism>
<proteinExistence type="predicted"/>
<reference evidence="2 3" key="1">
    <citation type="submission" date="2023-02" db="EMBL/GenBank/DDBJ databases">
        <title>LHISI_Scaffold_Assembly.</title>
        <authorList>
            <person name="Stuart O.P."/>
            <person name="Cleave R."/>
            <person name="Magrath M.J.L."/>
            <person name="Mikheyev A.S."/>
        </authorList>
    </citation>
    <scope>NUCLEOTIDE SEQUENCE [LARGE SCALE GENOMIC DNA]</scope>
    <source>
        <strain evidence="2">Daus_M_001</strain>
        <tissue evidence="2">Leg muscle</tissue>
    </source>
</reference>
<sequence>MQCLQRSGTHACRLPHFTAELRSGHAELGAEARSRSTQRDICRKDRPNLHPPPGESNSSVRESSVQTHMQDGTVDGSEKLVSLPIHTSPGTSTVSQTSLLENVPYGTDHFMARPLHLIDADDTLEDDDMTGKKQTVGYDVIPAAFTDHSLVLCIIDCLPRTIGGYRRDLWDKTKWTLTSDSAGCIGFDRNRAMLMRPIGGNAASNRASGDCFSFTEPVAVTSKLQCYISMSGRRATLTPRRRQGRMRGGQRID</sequence>
<dbReference type="EMBL" id="JARBHB010000001">
    <property type="protein sequence ID" value="KAJ8896125.1"/>
    <property type="molecule type" value="Genomic_DNA"/>
</dbReference>
<feature type="compositionally biased region" description="Basic and acidic residues" evidence="1">
    <location>
        <begin position="28"/>
        <end position="48"/>
    </location>
</feature>
<gene>
    <name evidence="2" type="ORF">PR048_001468</name>
</gene>
<comment type="caution">
    <text evidence="2">The sequence shown here is derived from an EMBL/GenBank/DDBJ whole genome shotgun (WGS) entry which is preliminary data.</text>
</comment>
<keyword evidence="3" id="KW-1185">Reference proteome</keyword>
<name>A0ABQ9IIX5_9NEOP</name>
<evidence type="ECO:0000313" key="2">
    <source>
        <dbReference type="EMBL" id="KAJ8896125.1"/>
    </source>
</evidence>
<protein>
    <submittedName>
        <fullName evidence="2">Uncharacterized protein</fullName>
    </submittedName>
</protein>
<feature type="compositionally biased region" description="Polar residues" evidence="1">
    <location>
        <begin position="55"/>
        <end position="70"/>
    </location>
</feature>
<feature type="region of interest" description="Disordered" evidence="1">
    <location>
        <begin position="28"/>
        <end position="76"/>
    </location>
</feature>
<dbReference type="Proteomes" id="UP001159363">
    <property type="component" value="Chromosome 1"/>
</dbReference>
<accession>A0ABQ9IIX5</accession>
<evidence type="ECO:0000256" key="1">
    <source>
        <dbReference type="SAM" id="MobiDB-lite"/>
    </source>
</evidence>
<evidence type="ECO:0000313" key="3">
    <source>
        <dbReference type="Proteomes" id="UP001159363"/>
    </source>
</evidence>